<dbReference type="Pfam" id="PF04471">
    <property type="entry name" value="Mrr_cat"/>
    <property type="match status" value="1"/>
</dbReference>
<dbReference type="PANTHER" id="PTHR30015">
    <property type="entry name" value="MRR RESTRICTION SYSTEM PROTEIN"/>
    <property type="match status" value="1"/>
</dbReference>
<dbReference type="InterPro" id="IPR011856">
    <property type="entry name" value="tRNA_endonuc-like_dom_sf"/>
</dbReference>
<organism evidence="3 4">
    <name type="scientific">Heyndrickxia camelliae</name>
    <dbReference type="NCBI Taxonomy" id="1707093"/>
    <lineage>
        <taxon>Bacteria</taxon>
        <taxon>Bacillati</taxon>
        <taxon>Bacillota</taxon>
        <taxon>Bacilli</taxon>
        <taxon>Bacillales</taxon>
        <taxon>Bacillaceae</taxon>
        <taxon>Heyndrickxia</taxon>
    </lineage>
</organism>
<proteinExistence type="predicted"/>
<comment type="caution">
    <text evidence="3">The sequence shown here is derived from an EMBL/GenBank/DDBJ whole genome shotgun (WGS) entry which is preliminary data.</text>
</comment>
<dbReference type="Gene3D" id="3.40.1350.10">
    <property type="match status" value="1"/>
</dbReference>
<dbReference type="RefSeq" id="WP_101356784.1">
    <property type="nucleotide sequence ID" value="NZ_PIQO01000044.1"/>
</dbReference>
<dbReference type="PANTHER" id="PTHR30015:SF6">
    <property type="entry name" value="SLL1429 PROTEIN"/>
    <property type="match status" value="1"/>
</dbReference>
<keyword evidence="3" id="KW-0540">Nuclease</keyword>
<dbReference type="GO" id="GO:0009307">
    <property type="term" value="P:DNA restriction-modification system"/>
    <property type="evidence" value="ECO:0007669"/>
    <property type="project" value="InterPro"/>
</dbReference>
<feature type="transmembrane region" description="Helical" evidence="1">
    <location>
        <begin position="6"/>
        <end position="23"/>
    </location>
</feature>
<dbReference type="GO" id="GO:0015666">
    <property type="term" value="F:restriction endodeoxyribonuclease activity"/>
    <property type="evidence" value="ECO:0007669"/>
    <property type="project" value="TreeGrafter"/>
</dbReference>
<dbReference type="GO" id="GO:0003677">
    <property type="term" value="F:DNA binding"/>
    <property type="evidence" value="ECO:0007669"/>
    <property type="project" value="InterPro"/>
</dbReference>
<name>A0A2N3LCW9_9BACI</name>
<dbReference type="InterPro" id="IPR007560">
    <property type="entry name" value="Restrct_endonuc_IV_Mrr"/>
</dbReference>
<keyword evidence="4" id="KW-1185">Reference proteome</keyword>
<dbReference type="InterPro" id="IPR011335">
    <property type="entry name" value="Restrct_endonuc-II-like"/>
</dbReference>
<keyword evidence="3" id="KW-0255">Endonuclease</keyword>
<evidence type="ECO:0000256" key="1">
    <source>
        <dbReference type="SAM" id="Phobius"/>
    </source>
</evidence>
<keyword evidence="1" id="KW-1133">Transmembrane helix</keyword>
<sequence length="172" mass="19967">MNMNIDMTILFVAIIGLIIIYTHEFKMKKEQKLEQRLKQERELKLRKSGIFEVDNMSGEMFEEFLKTLLQTRGFNVSLTKATGDYGADLILSTPEKTIVVQAKRYKNKVGVKAVQEIVSAKNHYGADECWVITNNYFTEPAKKLGFSNEVFLIDRDRLIDWILDEKNEPQII</sequence>
<dbReference type="EMBL" id="PIQO01000044">
    <property type="protein sequence ID" value="PKR82449.1"/>
    <property type="molecule type" value="Genomic_DNA"/>
</dbReference>
<keyword evidence="1" id="KW-0812">Transmembrane</keyword>
<dbReference type="AlphaFoldDB" id="A0A2N3LCW9"/>
<keyword evidence="1" id="KW-0472">Membrane</keyword>
<dbReference type="SUPFAM" id="SSF52980">
    <property type="entry name" value="Restriction endonuclease-like"/>
    <property type="match status" value="1"/>
</dbReference>
<protein>
    <submittedName>
        <fullName evidence="3">Restriction endonuclease</fullName>
    </submittedName>
</protein>
<dbReference type="InterPro" id="IPR052906">
    <property type="entry name" value="Type_IV_Methyl-Rstrct_Enzyme"/>
</dbReference>
<reference evidence="3 4" key="1">
    <citation type="submission" date="2017-11" db="EMBL/GenBank/DDBJ databases">
        <title>Bacillus camelliae sp. nov., isolated from pu'er tea.</title>
        <authorList>
            <person name="Niu L."/>
        </authorList>
    </citation>
    <scope>NUCLEOTIDE SEQUENCE [LARGE SCALE GENOMIC DNA]</scope>
    <source>
        <strain evidence="3 4">7578-1</strain>
    </source>
</reference>
<keyword evidence="3" id="KW-0378">Hydrolase</keyword>
<evidence type="ECO:0000259" key="2">
    <source>
        <dbReference type="Pfam" id="PF04471"/>
    </source>
</evidence>
<evidence type="ECO:0000313" key="3">
    <source>
        <dbReference type="EMBL" id="PKR82449.1"/>
    </source>
</evidence>
<evidence type="ECO:0000313" key="4">
    <source>
        <dbReference type="Proteomes" id="UP000233440"/>
    </source>
</evidence>
<dbReference type="Proteomes" id="UP000233440">
    <property type="component" value="Unassembled WGS sequence"/>
</dbReference>
<dbReference type="OrthoDB" id="9797274at2"/>
<gene>
    <name evidence="3" type="ORF">CWO92_24410</name>
</gene>
<feature type="domain" description="Restriction endonuclease type IV Mrr" evidence="2">
    <location>
        <begin position="54"/>
        <end position="162"/>
    </location>
</feature>
<accession>A0A2N3LCW9</accession>